<evidence type="ECO:0000313" key="5">
    <source>
        <dbReference type="EMBL" id="RBP06447.1"/>
    </source>
</evidence>
<name>A0A366EVN3_9HYPH</name>
<dbReference type="PANTHER" id="PTHR37418:SF2">
    <property type="entry name" value="3-KETO-5-AMINOHEXANOATE CLEAVAGE ENZYME"/>
    <property type="match status" value="1"/>
</dbReference>
<accession>A0A366EVN3</accession>
<sequence>MAGGRIIGTREAIGKAGGVIGVQRRRVAIAVAPNGGRKTRADHPGLPMTADDLARAAAECLEAGAAMLHLHVRDSDGAHLLDAEAYRAAISAICRTVGDRLVVQITSESLGKYAPAEQMAVVLATNPEAASLALRELAPEAGDEKPFADFLVRLKRMRIWPQIILYSPEEAARLADMHRRGVVPFDSVAVLYVLGRFTLLRTAAPADLLPFLAPGAPRFAHWSVCAFGRREAACVTAGALLGGHARVGFENNLTLPSGERADSNADLVAAVARALADLGFVSEDADGLRAEAEPLLR</sequence>
<dbReference type="Proteomes" id="UP000253529">
    <property type="component" value="Unassembled WGS sequence"/>
</dbReference>
<keyword evidence="2" id="KW-0808">Transferase</keyword>
<dbReference type="Pfam" id="PF05853">
    <property type="entry name" value="BKACE"/>
    <property type="match status" value="1"/>
</dbReference>
<evidence type="ECO:0000256" key="2">
    <source>
        <dbReference type="ARBA" id="ARBA00022679"/>
    </source>
</evidence>
<evidence type="ECO:0000256" key="3">
    <source>
        <dbReference type="ARBA" id="ARBA00022723"/>
    </source>
</evidence>
<comment type="caution">
    <text evidence="5">The sequence shown here is derived from an EMBL/GenBank/DDBJ whole genome shotgun (WGS) entry which is preliminary data.</text>
</comment>
<keyword evidence="4" id="KW-0862">Zinc</keyword>
<dbReference type="InterPro" id="IPR013785">
    <property type="entry name" value="Aldolase_TIM"/>
</dbReference>
<gene>
    <name evidence="5" type="ORF">DFR50_1304</name>
</gene>
<comment type="cofactor">
    <cofactor evidence="1">
        <name>Zn(2+)</name>
        <dbReference type="ChEBI" id="CHEBI:29105"/>
    </cofactor>
</comment>
<keyword evidence="6" id="KW-1185">Reference proteome</keyword>
<dbReference type="Gene3D" id="3.20.20.70">
    <property type="entry name" value="Aldolase class I"/>
    <property type="match status" value="1"/>
</dbReference>
<evidence type="ECO:0000256" key="4">
    <source>
        <dbReference type="ARBA" id="ARBA00022833"/>
    </source>
</evidence>
<organism evidence="5 6">
    <name type="scientific">Roseiarcus fermentans</name>
    <dbReference type="NCBI Taxonomy" id="1473586"/>
    <lineage>
        <taxon>Bacteria</taxon>
        <taxon>Pseudomonadati</taxon>
        <taxon>Pseudomonadota</taxon>
        <taxon>Alphaproteobacteria</taxon>
        <taxon>Hyphomicrobiales</taxon>
        <taxon>Roseiarcaceae</taxon>
        <taxon>Roseiarcus</taxon>
    </lineage>
</organism>
<keyword evidence="3" id="KW-0479">Metal-binding</keyword>
<evidence type="ECO:0000313" key="6">
    <source>
        <dbReference type="Proteomes" id="UP000253529"/>
    </source>
</evidence>
<protein>
    <submittedName>
        <fullName evidence="5">Uncharacterized protein (DUF849 family)</fullName>
    </submittedName>
</protein>
<dbReference type="GO" id="GO:0043720">
    <property type="term" value="F:3-keto-5-aminohexanoate cleavage activity"/>
    <property type="evidence" value="ECO:0007669"/>
    <property type="project" value="InterPro"/>
</dbReference>
<evidence type="ECO:0000256" key="1">
    <source>
        <dbReference type="ARBA" id="ARBA00001947"/>
    </source>
</evidence>
<dbReference type="InterPro" id="IPR008567">
    <property type="entry name" value="BKACE"/>
</dbReference>
<dbReference type="AlphaFoldDB" id="A0A366EVN3"/>
<dbReference type="EMBL" id="QNRK01000030">
    <property type="protein sequence ID" value="RBP06447.1"/>
    <property type="molecule type" value="Genomic_DNA"/>
</dbReference>
<proteinExistence type="predicted"/>
<dbReference type="PANTHER" id="PTHR37418">
    <property type="entry name" value="3-KETO-5-AMINOHEXANOATE CLEAVAGE ENZYME-RELATED"/>
    <property type="match status" value="1"/>
</dbReference>
<reference evidence="5 6" key="1">
    <citation type="submission" date="2018-06" db="EMBL/GenBank/DDBJ databases">
        <title>Genomic Encyclopedia of Type Strains, Phase IV (KMG-IV): sequencing the most valuable type-strain genomes for metagenomic binning, comparative biology and taxonomic classification.</title>
        <authorList>
            <person name="Goeker M."/>
        </authorList>
    </citation>
    <scope>NUCLEOTIDE SEQUENCE [LARGE SCALE GENOMIC DNA]</scope>
    <source>
        <strain evidence="5 6">DSM 24875</strain>
    </source>
</reference>
<dbReference type="GO" id="GO:0046872">
    <property type="term" value="F:metal ion binding"/>
    <property type="evidence" value="ECO:0007669"/>
    <property type="project" value="UniProtKB-KW"/>
</dbReference>